<reference evidence="3" key="1">
    <citation type="submission" date="2022-10" db="EMBL/GenBank/DDBJ databases">
        <title>Genome assembly of Pristionchus species.</title>
        <authorList>
            <person name="Yoshida K."/>
            <person name="Sommer R.J."/>
        </authorList>
    </citation>
    <scope>NUCLEOTIDE SEQUENCE [LARGE SCALE GENOMIC DNA]</scope>
    <source>
        <strain evidence="3">RS5460</strain>
    </source>
</reference>
<organism evidence="2 3">
    <name type="scientific">Pristionchus mayeri</name>
    <dbReference type="NCBI Taxonomy" id="1317129"/>
    <lineage>
        <taxon>Eukaryota</taxon>
        <taxon>Metazoa</taxon>
        <taxon>Ecdysozoa</taxon>
        <taxon>Nematoda</taxon>
        <taxon>Chromadorea</taxon>
        <taxon>Rhabditida</taxon>
        <taxon>Rhabditina</taxon>
        <taxon>Diplogasteromorpha</taxon>
        <taxon>Diplogasteroidea</taxon>
        <taxon>Neodiplogasteridae</taxon>
        <taxon>Pristionchus</taxon>
    </lineage>
</organism>
<dbReference type="PANTHER" id="PTHR23021:SF11">
    <property type="entry name" value="SERPENTINE RECEPTOR, CLASS T"/>
    <property type="match status" value="1"/>
</dbReference>
<feature type="transmembrane region" description="Helical" evidence="1">
    <location>
        <begin position="76"/>
        <end position="103"/>
    </location>
</feature>
<dbReference type="AlphaFoldDB" id="A0AAN5DDT0"/>
<feature type="transmembrane region" description="Helical" evidence="1">
    <location>
        <begin position="109"/>
        <end position="133"/>
    </location>
</feature>
<keyword evidence="3" id="KW-1185">Reference proteome</keyword>
<dbReference type="Pfam" id="PF10321">
    <property type="entry name" value="7TM_GPCR_Srt"/>
    <property type="match status" value="1"/>
</dbReference>
<gene>
    <name evidence="2" type="ORF">PMAYCL1PPCAC_31508</name>
</gene>
<evidence type="ECO:0008006" key="4">
    <source>
        <dbReference type="Google" id="ProtNLM"/>
    </source>
</evidence>
<evidence type="ECO:0000313" key="2">
    <source>
        <dbReference type="EMBL" id="GMR61313.1"/>
    </source>
</evidence>
<keyword evidence="1" id="KW-1133">Transmembrane helix</keyword>
<keyword evidence="1" id="KW-0812">Transmembrane</keyword>
<comment type="caution">
    <text evidence="2">The sequence shown here is derived from an EMBL/GenBank/DDBJ whole genome shotgun (WGS) entry which is preliminary data.</text>
</comment>
<dbReference type="Proteomes" id="UP001328107">
    <property type="component" value="Unassembled WGS sequence"/>
</dbReference>
<dbReference type="SUPFAM" id="SSF81321">
    <property type="entry name" value="Family A G protein-coupled receptor-like"/>
    <property type="match status" value="1"/>
</dbReference>
<dbReference type="EMBL" id="BTRK01000006">
    <property type="protein sequence ID" value="GMR61313.1"/>
    <property type="molecule type" value="Genomic_DNA"/>
</dbReference>
<evidence type="ECO:0000313" key="3">
    <source>
        <dbReference type="Proteomes" id="UP001328107"/>
    </source>
</evidence>
<feature type="transmembrane region" description="Helical" evidence="1">
    <location>
        <begin position="40"/>
        <end position="64"/>
    </location>
</feature>
<feature type="non-terminal residue" evidence="2">
    <location>
        <position position="1"/>
    </location>
</feature>
<protein>
    <recommendedName>
        <fullName evidence="4">G protein-coupled receptor</fullName>
    </recommendedName>
</protein>
<evidence type="ECO:0000256" key="1">
    <source>
        <dbReference type="SAM" id="Phobius"/>
    </source>
</evidence>
<accession>A0AAN5DDT0</accession>
<keyword evidence="1" id="KW-0472">Membrane</keyword>
<dbReference type="PANTHER" id="PTHR23021">
    <property type="entry name" value="SERPENTINE RECEPTOR, CLASS T"/>
    <property type="match status" value="1"/>
</dbReference>
<feature type="transmembrane region" description="Helical" evidence="1">
    <location>
        <begin position="154"/>
        <end position="176"/>
    </location>
</feature>
<sequence>LMTMIAQLRNNLLFDAQDEYNCSFFNSSVDWSTKGTSQPIFGVICMLCGVFCFVPYFFCLVIMWRKRSIACYKMMFFLGVNDVFLLLVVCFFAGTIFMTGGIYCHNPKLHFVVCMLAFVGFFASCSTCFLIALNRVVEMLHIHWLAWMYQGNRTWYGLLAPVLLGLFAALFTPIAFFNSDLHIVHFDPMISDRFEYANVLHAVNNIFFPTASLLL</sequence>
<dbReference type="InterPro" id="IPR019425">
    <property type="entry name" value="7TM_GPCR_serpentine_rcpt_Srt"/>
</dbReference>
<name>A0AAN5DDT0_9BILA</name>
<proteinExistence type="predicted"/>